<dbReference type="PROSITE" id="PS51257">
    <property type="entry name" value="PROKAR_LIPOPROTEIN"/>
    <property type="match status" value="1"/>
</dbReference>
<proteinExistence type="predicted"/>
<comment type="caution">
    <text evidence="2">The sequence shown here is derived from an EMBL/GenBank/DDBJ whole genome shotgun (WGS) entry which is preliminary data.</text>
</comment>
<evidence type="ECO:0000256" key="1">
    <source>
        <dbReference type="SAM" id="SignalP"/>
    </source>
</evidence>
<dbReference type="RefSeq" id="WP_174496840.1">
    <property type="nucleotide sequence ID" value="NZ_CADDWK010000009.1"/>
</dbReference>
<protein>
    <submittedName>
        <fullName evidence="2">Heme/copper-type cytochrome/quinol oxidase subunit 2</fullName>
    </submittedName>
</protein>
<keyword evidence="3" id="KW-1185">Reference proteome</keyword>
<sequence length="123" mass="12722">MKKLMLTSLFTLLLLALAACGGDDNATSGSDDASGGEGTSSTVELVATNWDFAEDTYTVPAGEVTFELINEEGFHGITINGTDVKIDGEGTATATLEAGEYTIICNVPCGEGHAEMTAQLVVQ</sequence>
<dbReference type="AlphaFoldDB" id="A0A841Q6S0"/>
<dbReference type="Proteomes" id="UP000581688">
    <property type="component" value="Unassembled WGS sequence"/>
</dbReference>
<reference evidence="2 3" key="1">
    <citation type="submission" date="2020-08" db="EMBL/GenBank/DDBJ databases">
        <title>Genomic Encyclopedia of Type Strains, Phase IV (KMG-IV): sequencing the most valuable type-strain genomes for metagenomic binning, comparative biology and taxonomic classification.</title>
        <authorList>
            <person name="Goeker M."/>
        </authorList>
    </citation>
    <scope>NUCLEOTIDE SEQUENCE [LARGE SCALE GENOMIC DNA]</scope>
    <source>
        <strain evidence="2 3">DSM 19612</strain>
    </source>
</reference>
<dbReference type="SUPFAM" id="SSF49503">
    <property type="entry name" value="Cupredoxins"/>
    <property type="match status" value="1"/>
</dbReference>
<dbReference type="Gene3D" id="2.60.40.420">
    <property type="entry name" value="Cupredoxins - blue copper proteins"/>
    <property type="match status" value="1"/>
</dbReference>
<feature type="chain" id="PRO_5038480541" evidence="1">
    <location>
        <begin position="22"/>
        <end position="123"/>
    </location>
</feature>
<organism evidence="2 3">
    <name type="scientific">Salirhabdus euzebyi</name>
    <dbReference type="NCBI Taxonomy" id="394506"/>
    <lineage>
        <taxon>Bacteria</taxon>
        <taxon>Bacillati</taxon>
        <taxon>Bacillota</taxon>
        <taxon>Bacilli</taxon>
        <taxon>Bacillales</taxon>
        <taxon>Bacillaceae</taxon>
        <taxon>Salirhabdus</taxon>
    </lineage>
</organism>
<accession>A0A841Q6S0</accession>
<name>A0A841Q6S0_9BACI</name>
<evidence type="ECO:0000313" key="3">
    <source>
        <dbReference type="Proteomes" id="UP000581688"/>
    </source>
</evidence>
<evidence type="ECO:0000313" key="2">
    <source>
        <dbReference type="EMBL" id="MBB6454053.1"/>
    </source>
</evidence>
<dbReference type="EMBL" id="JACHGH010000007">
    <property type="protein sequence ID" value="MBB6454053.1"/>
    <property type="molecule type" value="Genomic_DNA"/>
</dbReference>
<dbReference type="InterPro" id="IPR008972">
    <property type="entry name" value="Cupredoxin"/>
</dbReference>
<feature type="signal peptide" evidence="1">
    <location>
        <begin position="1"/>
        <end position="21"/>
    </location>
</feature>
<keyword evidence="1" id="KW-0732">Signal</keyword>
<gene>
    <name evidence="2" type="ORF">HNQ94_002504</name>
</gene>